<evidence type="ECO:0000256" key="2">
    <source>
        <dbReference type="ARBA" id="ARBA00022908"/>
    </source>
</evidence>
<keyword evidence="2" id="KW-0229">DNA integration</keyword>
<organism evidence="6 7">
    <name type="scientific">Methylobacterium jeotgali</name>
    <dbReference type="NCBI Taxonomy" id="381630"/>
    <lineage>
        <taxon>Bacteria</taxon>
        <taxon>Pseudomonadati</taxon>
        <taxon>Pseudomonadota</taxon>
        <taxon>Alphaproteobacteria</taxon>
        <taxon>Hyphomicrobiales</taxon>
        <taxon>Methylobacteriaceae</taxon>
        <taxon>Methylobacterium</taxon>
    </lineage>
</organism>
<dbReference type="EMBL" id="BPQR01000084">
    <property type="protein sequence ID" value="GJE08590.1"/>
    <property type="molecule type" value="Genomic_DNA"/>
</dbReference>
<evidence type="ECO:0000259" key="5">
    <source>
        <dbReference type="Pfam" id="PF22022"/>
    </source>
</evidence>
<dbReference type="Proteomes" id="UP001055102">
    <property type="component" value="Unassembled WGS sequence"/>
</dbReference>
<dbReference type="InterPro" id="IPR050808">
    <property type="entry name" value="Phage_Integrase"/>
</dbReference>
<reference evidence="6" key="1">
    <citation type="journal article" date="2021" name="Front. Microbiol.">
        <title>Comprehensive Comparative Genomics and Phenotyping of Methylobacterium Species.</title>
        <authorList>
            <person name="Alessa O."/>
            <person name="Ogura Y."/>
            <person name="Fujitani Y."/>
            <person name="Takami H."/>
            <person name="Hayashi T."/>
            <person name="Sahin N."/>
            <person name="Tani A."/>
        </authorList>
    </citation>
    <scope>NUCLEOTIDE SEQUENCE</scope>
    <source>
        <strain evidence="6">LMG 23639</strain>
    </source>
</reference>
<keyword evidence="7" id="KW-1185">Reference proteome</keyword>
<dbReference type="InterPro" id="IPR025166">
    <property type="entry name" value="Integrase_DNA_bind_dom"/>
</dbReference>
<comment type="caution">
    <text evidence="6">The sequence shown here is derived from an EMBL/GenBank/DDBJ whole genome shotgun (WGS) entry which is preliminary data.</text>
</comment>
<evidence type="ECO:0000256" key="1">
    <source>
        <dbReference type="ARBA" id="ARBA00008857"/>
    </source>
</evidence>
<evidence type="ECO:0000256" key="3">
    <source>
        <dbReference type="ARBA" id="ARBA00023125"/>
    </source>
</evidence>
<keyword evidence="3" id="KW-0238">DNA-binding</keyword>
<dbReference type="Gene3D" id="3.30.160.390">
    <property type="entry name" value="Integrase, DNA-binding domain"/>
    <property type="match status" value="1"/>
</dbReference>
<dbReference type="Pfam" id="PF13356">
    <property type="entry name" value="Arm-DNA-bind_3"/>
    <property type="match status" value="1"/>
</dbReference>
<evidence type="ECO:0000313" key="7">
    <source>
        <dbReference type="Proteomes" id="UP001055102"/>
    </source>
</evidence>
<dbReference type="InterPro" id="IPR038488">
    <property type="entry name" value="Integrase_DNA-bd_sf"/>
</dbReference>
<name>A0ABQ4T1C2_9HYPH</name>
<feature type="domain" description="Integrase DNA-binding" evidence="4">
    <location>
        <begin position="4"/>
        <end position="45"/>
    </location>
</feature>
<dbReference type="InterPro" id="IPR010998">
    <property type="entry name" value="Integrase_recombinase_N"/>
</dbReference>
<dbReference type="InterPro" id="IPR053876">
    <property type="entry name" value="Phage_int_M"/>
</dbReference>
<protein>
    <submittedName>
        <fullName evidence="6">Prophage integrase IntS</fullName>
    </submittedName>
</protein>
<dbReference type="Gene3D" id="1.10.150.130">
    <property type="match status" value="1"/>
</dbReference>
<accession>A0ABQ4T1C2</accession>
<reference evidence="6" key="2">
    <citation type="submission" date="2021-08" db="EMBL/GenBank/DDBJ databases">
        <authorList>
            <person name="Tani A."/>
            <person name="Ola A."/>
            <person name="Ogura Y."/>
            <person name="Katsura K."/>
            <person name="Hayashi T."/>
        </authorList>
    </citation>
    <scope>NUCLEOTIDE SEQUENCE</scope>
    <source>
        <strain evidence="6">LMG 23639</strain>
    </source>
</reference>
<evidence type="ECO:0000259" key="4">
    <source>
        <dbReference type="Pfam" id="PF13356"/>
    </source>
</evidence>
<dbReference type="Pfam" id="PF22022">
    <property type="entry name" value="Phage_int_M"/>
    <property type="match status" value="1"/>
</dbReference>
<dbReference type="PANTHER" id="PTHR30629:SF2">
    <property type="entry name" value="PROPHAGE INTEGRASE INTS-RELATED"/>
    <property type="match status" value="1"/>
</dbReference>
<gene>
    <name evidence="6" type="primary">intS</name>
    <name evidence="6" type="ORF">AOPFMNJM_3933</name>
</gene>
<feature type="domain" description="Phage integrase central" evidence="5">
    <location>
        <begin position="60"/>
        <end position="155"/>
    </location>
</feature>
<proteinExistence type="inferred from homology"/>
<evidence type="ECO:0000313" key="6">
    <source>
        <dbReference type="EMBL" id="GJE08590.1"/>
    </source>
</evidence>
<dbReference type="PANTHER" id="PTHR30629">
    <property type="entry name" value="PROPHAGE INTEGRASE"/>
    <property type="match status" value="1"/>
</dbReference>
<sequence>MLQGRAREMGLGSASLFTLAEARERAAGFRRMLADGIDPIEARKTEKARKDLDTAGAMTFDQCAAAYIEAHKAGWRNAKHAAQWTATLDTYASTVFGKLPVADVDTTLVLKVLEPIWASETETATRVRGRIESVLDWARTRGYREGENPARWKGHLSNLLAKRSKVAKVQHHAALPFAEVPAFAKALAEQPGVVAKALAFTILTAARTGETIGATWAGIDLSAKVWTIPAERMKAGAEHRVPGRAGRLRCVVSFCHCGSSAS</sequence>
<comment type="similarity">
    <text evidence="1">Belongs to the 'phage' integrase family.</text>
</comment>
<dbReference type="SUPFAM" id="SSF56349">
    <property type="entry name" value="DNA breaking-rejoining enzymes"/>
    <property type="match status" value="1"/>
</dbReference>
<dbReference type="InterPro" id="IPR011010">
    <property type="entry name" value="DNA_brk_join_enz"/>
</dbReference>